<feature type="region of interest" description="Disordered" evidence="2">
    <location>
        <begin position="21"/>
        <end position="203"/>
    </location>
</feature>
<evidence type="ECO:0000256" key="1">
    <source>
        <dbReference type="ARBA" id="ARBA00022729"/>
    </source>
</evidence>
<name>A0ABY5RQ51_9HYPH</name>
<dbReference type="PANTHER" id="PTHR35869:SF1">
    <property type="entry name" value="OUTER-MEMBRANE LIPOPROTEIN CARRIER PROTEIN"/>
    <property type="match status" value="1"/>
</dbReference>
<feature type="compositionally biased region" description="Low complexity" evidence="2">
    <location>
        <begin position="174"/>
        <end position="189"/>
    </location>
</feature>
<dbReference type="Pfam" id="PF03548">
    <property type="entry name" value="LolA"/>
    <property type="match status" value="1"/>
</dbReference>
<feature type="compositionally biased region" description="Low complexity" evidence="2">
    <location>
        <begin position="42"/>
        <end position="60"/>
    </location>
</feature>
<dbReference type="EMBL" id="CP102845">
    <property type="protein sequence ID" value="UVF18114.1"/>
    <property type="molecule type" value="Genomic_DNA"/>
</dbReference>
<keyword evidence="1 3" id="KW-0732">Signal</keyword>
<dbReference type="Proteomes" id="UP001017257">
    <property type="component" value="Chromosome"/>
</dbReference>
<proteinExistence type="predicted"/>
<organism evidence="4 5">
    <name type="scientific">Microvirga terrae</name>
    <dbReference type="NCBI Taxonomy" id="2740529"/>
    <lineage>
        <taxon>Bacteria</taxon>
        <taxon>Pseudomonadati</taxon>
        <taxon>Pseudomonadota</taxon>
        <taxon>Alphaproteobacteria</taxon>
        <taxon>Hyphomicrobiales</taxon>
        <taxon>Methylobacteriaceae</taxon>
        <taxon>Microvirga</taxon>
    </lineage>
</organism>
<dbReference type="InterPro" id="IPR029046">
    <property type="entry name" value="LolA/LolB/LppX"/>
</dbReference>
<dbReference type="Gene3D" id="2.50.20.10">
    <property type="entry name" value="Lipoprotein localisation LolA/LolB/LppX"/>
    <property type="match status" value="1"/>
</dbReference>
<gene>
    <name evidence="4" type="ORF">HPT29_016530</name>
</gene>
<evidence type="ECO:0000313" key="4">
    <source>
        <dbReference type="EMBL" id="UVF18114.1"/>
    </source>
</evidence>
<evidence type="ECO:0000313" key="5">
    <source>
        <dbReference type="Proteomes" id="UP001017257"/>
    </source>
</evidence>
<feature type="signal peptide" evidence="3">
    <location>
        <begin position="1"/>
        <end position="24"/>
    </location>
</feature>
<feature type="compositionally biased region" description="Low complexity" evidence="2">
    <location>
        <begin position="84"/>
        <end position="100"/>
    </location>
</feature>
<evidence type="ECO:0000256" key="2">
    <source>
        <dbReference type="SAM" id="MobiDB-lite"/>
    </source>
</evidence>
<sequence>MLHSSVRSLLALAVALACASPAAAQQSPDPLTRFLDGIFKKPQAPAGSTPQQAAPQAAPQQPAPRPQAQPQARTQPPTAKPNSTAQKPQTPPQRTAQPQPSSKPQPAPQTAAKPEPPRAPVTEKAETKPAAVPEPQKPAPEPPVQAAEPAKPAPPPPAKVAEPPKPARATPAQTVSAPTSVAAPSSAPTPTSPPGPRTPEEGLDRVNAYFNSLDVMSAYFVQKNPNGQQAEGTLSMRRPGQFHFAYAPPSTLEVISDGRNVAIRDKKLGTNDVYPVGQTPLKFLVQDNIDLARDTKVRDVQVGRDGVVTVRFDDSATLGGTSKITLRYDSRANTLKQWTIIDAQGYETSVTLSGVNATYRRDARAGQ</sequence>
<dbReference type="PANTHER" id="PTHR35869">
    <property type="entry name" value="OUTER-MEMBRANE LIPOPROTEIN CARRIER PROTEIN"/>
    <property type="match status" value="1"/>
</dbReference>
<feature type="compositionally biased region" description="Low complexity" evidence="2">
    <location>
        <begin position="68"/>
        <end position="77"/>
    </location>
</feature>
<dbReference type="PROSITE" id="PS51257">
    <property type="entry name" value="PROKAR_LIPOPROTEIN"/>
    <property type="match status" value="1"/>
</dbReference>
<accession>A0ABY5RQ51</accession>
<dbReference type="SUPFAM" id="SSF89392">
    <property type="entry name" value="Prokaryotic lipoproteins and lipoprotein localization factors"/>
    <property type="match status" value="1"/>
</dbReference>
<reference evidence="4" key="1">
    <citation type="submission" date="2022-08" db="EMBL/GenBank/DDBJ databases">
        <title>Microvirga terrae sp. nov., isolated from soil.</title>
        <authorList>
            <person name="Kim K.H."/>
            <person name="Seo Y.L."/>
            <person name="Kim J.M."/>
            <person name="Lee J.K."/>
            <person name="Han D.M."/>
            <person name="Jeon C.O."/>
        </authorList>
    </citation>
    <scope>NUCLEOTIDE SEQUENCE</scope>
    <source>
        <strain evidence="4">R24</strain>
    </source>
</reference>
<protein>
    <submittedName>
        <fullName evidence="4">Outer-membrane lipoprotein carrier protein LolA</fullName>
    </submittedName>
</protein>
<keyword evidence="4" id="KW-0449">Lipoprotein</keyword>
<dbReference type="PRINTS" id="PR01217">
    <property type="entry name" value="PRICHEXTENSN"/>
</dbReference>
<keyword evidence="5" id="KW-1185">Reference proteome</keyword>
<dbReference type="RefSeq" id="WP_173949286.1">
    <property type="nucleotide sequence ID" value="NZ_CP102845.1"/>
</dbReference>
<dbReference type="CDD" id="cd16325">
    <property type="entry name" value="LolA"/>
    <property type="match status" value="1"/>
</dbReference>
<feature type="compositionally biased region" description="Pro residues" evidence="2">
    <location>
        <begin position="151"/>
        <end position="166"/>
    </location>
</feature>
<dbReference type="InterPro" id="IPR004564">
    <property type="entry name" value="OM_lipoprot_carrier_LolA-like"/>
</dbReference>
<feature type="chain" id="PRO_5046761571" evidence="3">
    <location>
        <begin position="25"/>
        <end position="367"/>
    </location>
</feature>
<evidence type="ECO:0000256" key="3">
    <source>
        <dbReference type="SAM" id="SignalP"/>
    </source>
</evidence>